<organism evidence="5 6">
    <name type="scientific">Futiania mangrovi</name>
    <dbReference type="NCBI Taxonomy" id="2959716"/>
    <lineage>
        <taxon>Bacteria</taxon>
        <taxon>Pseudomonadati</taxon>
        <taxon>Pseudomonadota</taxon>
        <taxon>Alphaproteobacteria</taxon>
        <taxon>Futianiales</taxon>
        <taxon>Futianiaceae</taxon>
        <taxon>Futiania</taxon>
    </lineage>
</organism>
<proteinExistence type="inferred from homology"/>
<dbReference type="GO" id="GO:0008914">
    <property type="term" value="F:leucyl-tRNA--protein transferase activity"/>
    <property type="evidence" value="ECO:0007669"/>
    <property type="project" value="UniProtKB-UniRule"/>
</dbReference>
<comment type="catalytic activity">
    <reaction evidence="4">
        <text>N-terminal L-lysyl-[protein] + L-leucyl-tRNA(Leu) = N-terminal L-leucyl-L-lysyl-[protein] + tRNA(Leu) + H(+)</text>
        <dbReference type="Rhea" id="RHEA:12340"/>
        <dbReference type="Rhea" id="RHEA-COMP:9613"/>
        <dbReference type="Rhea" id="RHEA-COMP:9622"/>
        <dbReference type="Rhea" id="RHEA-COMP:12670"/>
        <dbReference type="Rhea" id="RHEA-COMP:12671"/>
        <dbReference type="ChEBI" id="CHEBI:15378"/>
        <dbReference type="ChEBI" id="CHEBI:65249"/>
        <dbReference type="ChEBI" id="CHEBI:78442"/>
        <dbReference type="ChEBI" id="CHEBI:78494"/>
        <dbReference type="ChEBI" id="CHEBI:133043"/>
        <dbReference type="EC" id="2.3.2.6"/>
    </reaction>
</comment>
<keyword evidence="3 4" id="KW-0012">Acyltransferase</keyword>
<gene>
    <name evidence="4 5" type="primary">aat</name>
    <name evidence="5" type="ORF">NJQ99_04565</name>
</gene>
<dbReference type="SUPFAM" id="SSF55729">
    <property type="entry name" value="Acyl-CoA N-acyltransferases (Nat)"/>
    <property type="match status" value="1"/>
</dbReference>
<comment type="similarity">
    <text evidence="4">Belongs to the L/F-transferase family.</text>
</comment>
<protein>
    <recommendedName>
        <fullName evidence="4">Leucyl/phenylalanyl-tRNA--protein transferase</fullName>
        <ecNumber evidence="4">2.3.2.6</ecNumber>
    </recommendedName>
    <alternativeName>
        <fullName evidence="4">L/F-transferase</fullName>
    </alternativeName>
    <alternativeName>
        <fullName evidence="4">Leucyltransferase</fullName>
    </alternativeName>
    <alternativeName>
        <fullName evidence="4">Phenyalanyltransferase</fullName>
    </alternativeName>
</protein>
<keyword evidence="6" id="KW-1185">Reference proteome</keyword>
<sequence length="198" mass="22188">MGQSRNDPTLYWVDPEERGILPLDGVHVPRRLARTIRQAPYTVTVDRDFGGILELCAESAPDRPETWINPRIDALYRELFVMGVAHSVECWDRGHLVGGLYGVSLGGAFFGESMVSRARDASKIALVYLVARLRYGGYRLLDTQFQTRHLAQFGVVEIPRLRYRELLAEAIDAVDADFRALPADTSPQDVLQLATQTS</sequence>
<comment type="subcellular location">
    <subcellularLocation>
        <location evidence="4">Cytoplasm</location>
    </subcellularLocation>
</comment>
<dbReference type="PANTHER" id="PTHR30098">
    <property type="entry name" value="LEUCYL/PHENYLALANYL-TRNA--PROTEIN TRANSFERASE"/>
    <property type="match status" value="1"/>
</dbReference>
<evidence type="ECO:0000256" key="3">
    <source>
        <dbReference type="ARBA" id="ARBA00023315"/>
    </source>
</evidence>
<dbReference type="AlphaFoldDB" id="A0A9J6PDB1"/>
<dbReference type="InterPro" id="IPR042203">
    <property type="entry name" value="Leu/Phe-tRNA_Trfase_C"/>
</dbReference>
<dbReference type="Pfam" id="PF03588">
    <property type="entry name" value="Leu_Phe_trans"/>
    <property type="match status" value="1"/>
</dbReference>
<comment type="function">
    <text evidence="4">Functions in the N-end rule pathway of protein degradation where it conjugates Leu, Phe and, less efficiently, Met from aminoacyl-tRNAs to the N-termini of proteins containing an N-terminal arginine or lysine.</text>
</comment>
<evidence type="ECO:0000313" key="5">
    <source>
        <dbReference type="EMBL" id="MCP1335675.1"/>
    </source>
</evidence>
<evidence type="ECO:0000313" key="6">
    <source>
        <dbReference type="Proteomes" id="UP001055804"/>
    </source>
</evidence>
<name>A0A9J6PDB1_9PROT</name>
<evidence type="ECO:0000256" key="2">
    <source>
        <dbReference type="ARBA" id="ARBA00022679"/>
    </source>
</evidence>
<comment type="caution">
    <text evidence="5">The sequence shown here is derived from an EMBL/GenBank/DDBJ whole genome shotgun (WGS) entry which is preliminary data.</text>
</comment>
<dbReference type="InterPro" id="IPR004616">
    <property type="entry name" value="Leu/Phe-tRNA_Trfase"/>
</dbReference>
<reference evidence="5" key="1">
    <citation type="submission" date="2022-06" db="EMBL/GenBank/DDBJ databases">
        <title>Isolation and Genomics of Futiania mangrovii gen. nov., sp. nov., a Rare and Metabolically-versatile member in the Class Alphaproteobacteria.</title>
        <authorList>
            <person name="Liu L."/>
            <person name="Huang W.-C."/>
            <person name="Pan J."/>
            <person name="Li J."/>
            <person name="Huang Y."/>
            <person name="Du H."/>
            <person name="Liu Y."/>
            <person name="Li M."/>
        </authorList>
    </citation>
    <scope>NUCLEOTIDE SEQUENCE</scope>
    <source>
        <strain evidence="5">FT118</strain>
    </source>
</reference>
<dbReference type="GO" id="GO:0005737">
    <property type="term" value="C:cytoplasm"/>
    <property type="evidence" value="ECO:0007669"/>
    <property type="project" value="UniProtKB-SubCell"/>
</dbReference>
<evidence type="ECO:0000256" key="1">
    <source>
        <dbReference type="ARBA" id="ARBA00022490"/>
    </source>
</evidence>
<dbReference type="EMBL" id="JAMZFT010000001">
    <property type="protein sequence ID" value="MCP1335675.1"/>
    <property type="molecule type" value="Genomic_DNA"/>
</dbReference>
<dbReference type="NCBIfam" id="TIGR00667">
    <property type="entry name" value="aat"/>
    <property type="match status" value="1"/>
</dbReference>
<accession>A0A9J6PDB1</accession>
<dbReference type="GO" id="GO:0030163">
    <property type="term" value="P:protein catabolic process"/>
    <property type="evidence" value="ECO:0007669"/>
    <property type="project" value="UniProtKB-UniRule"/>
</dbReference>
<dbReference type="PANTHER" id="PTHR30098:SF2">
    <property type="entry name" value="LEUCYL_PHENYLALANYL-TRNA--PROTEIN TRANSFERASE"/>
    <property type="match status" value="1"/>
</dbReference>
<comment type="catalytic activity">
    <reaction evidence="4">
        <text>L-phenylalanyl-tRNA(Phe) + an N-terminal L-alpha-aminoacyl-[protein] = an N-terminal L-phenylalanyl-L-alpha-aminoacyl-[protein] + tRNA(Phe)</text>
        <dbReference type="Rhea" id="RHEA:43632"/>
        <dbReference type="Rhea" id="RHEA-COMP:9668"/>
        <dbReference type="Rhea" id="RHEA-COMP:9699"/>
        <dbReference type="Rhea" id="RHEA-COMP:10636"/>
        <dbReference type="Rhea" id="RHEA-COMP:10637"/>
        <dbReference type="ChEBI" id="CHEBI:78442"/>
        <dbReference type="ChEBI" id="CHEBI:78531"/>
        <dbReference type="ChEBI" id="CHEBI:78597"/>
        <dbReference type="ChEBI" id="CHEBI:83561"/>
        <dbReference type="EC" id="2.3.2.6"/>
    </reaction>
</comment>
<dbReference type="HAMAP" id="MF_00688">
    <property type="entry name" value="Leu_Phe_trans"/>
    <property type="match status" value="1"/>
</dbReference>
<comment type="catalytic activity">
    <reaction evidence="4">
        <text>N-terminal L-arginyl-[protein] + L-leucyl-tRNA(Leu) = N-terminal L-leucyl-L-arginyl-[protein] + tRNA(Leu) + H(+)</text>
        <dbReference type="Rhea" id="RHEA:50416"/>
        <dbReference type="Rhea" id="RHEA-COMP:9613"/>
        <dbReference type="Rhea" id="RHEA-COMP:9622"/>
        <dbReference type="Rhea" id="RHEA-COMP:12672"/>
        <dbReference type="Rhea" id="RHEA-COMP:12673"/>
        <dbReference type="ChEBI" id="CHEBI:15378"/>
        <dbReference type="ChEBI" id="CHEBI:64719"/>
        <dbReference type="ChEBI" id="CHEBI:78442"/>
        <dbReference type="ChEBI" id="CHEBI:78494"/>
        <dbReference type="ChEBI" id="CHEBI:133044"/>
        <dbReference type="EC" id="2.3.2.6"/>
    </reaction>
</comment>
<keyword evidence="2 4" id="KW-0808">Transferase</keyword>
<dbReference type="Gene3D" id="3.40.630.70">
    <property type="entry name" value="Leucyl/phenylalanyl-tRNA-protein transferase, C-terminal domain"/>
    <property type="match status" value="1"/>
</dbReference>
<dbReference type="InterPro" id="IPR016181">
    <property type="entry name" value="Acyl_CoA_acyltransferase"/>
</dbReference>
<evidence type="ECO:0000256" key="4">
    <source>
        <dbReference type="HAMAP-Rule" id="MF_00688"/>
    </source>
</evidence>
<keyword evidence="1 4" id="KW-0963">Cytoplasm</keyword>
<dbReference type="Proteomes" id="UP001055804">
    <property type="component" value="Unassembled WGS sequence"/>
</dbReference>
<dbReference type="EC" id="2.3.2.6" evidence="4"/>